<dbReference type="RefSeq" id="WP_099861347.1">
    <property type="nucleotide sequence ID" value="NZ_PEOG01000020.1"/>
</dbReference>
<protein>
    <submittedName>
        <fullName evidence="2">ATPase</fullName>
    </submittedName>
</protein>
<evidence type="ECO:0000313" key="2">
    <source>
        <dbReference type="EMBL" id="PIM53481.1"/>
    </source>
</evidence>
<dbReference type="OrthoDB" id="9151999at2"/>
<dbReference type="PANTHER" id="PTHR37512:SF1">
    <property type="entry name" value="NADR_TTD14 AAA DOMAIN-CONTAINING PROTEIN"/>
    <property type="match status" value="1"/>
</dbReference>
<organism evidence="2 3">
    <name type="scientific">Roseateles chitinivorans</name>
    <dbReference type="NCBI Taxonomy" id="2917965"/>
    <lineage>
        <taxon>Bacteria</taxon>
        <taxon>Pseudomonadati</taxon>
        <taxon>Pseudomonadota</taxon>
        <taxon>Betaproteobacteria</taxon>
        <taxon>Burkholderiales</taxon>
        <taxon>Sphaerotilaceae</taxon>
        <taxon>Roseateles</taxon>
    </lineage>
</organism>
<dbReference type="InterPro" id="IPR038727">
    <property type="entry name" value="NadR/Ttd14_AAA_dom"/>
</dbReference>
<accession>A0A2G9CAL7</accession>
<evidence type="ECO:0000259" key="1">
    <source>
        <dbReference type="Pfam" id="PF13521"/>
    </source>
</evidence>
<gene>
    <name evidence="2" type="ORF">CS062_09115</name>
</gene>
<dbReference type="EMBL" id="PEOG01000020">
    <property type="protein sequence ID" value="PIM53481.1"/>
    <property type="molecule type" value="Genomic_DNA"/>
</dbReference>
<name>A0A2G9CAL7_9BURK</name>
<dbReference type="AlphaFoldDB" id="A0A2G9CAL7"/>
<dbReference type="PANTHER" id="PTHR37512">
    <property type="entry name" value="TRIFUNCTIONAL NAD BIOSYNTHESIS/REGULATOR PROTEIN NADR"/>
    <property type="match status" value="1"/>
</dbReference>
<dbReference type="SUPFAM" id="SSF52540">
    <property type="entry name" value="P-loop containing nucleoside triphosphate hydrolases"/>
    <property type="match status" value="1"/>
</dbReference>
<proteinExistence type="predicted"/>
<dbReference type="Proteomes" id="UP000231501">
    <property type="component" value="Unassembled WGS sequence"/>
</dbReference>
<keyword evidence="3" id="KW-1185">Reference proteome</keyword>
<comment type="caution">
    <text evidence="2">The sequence shown here is derived from an EMBL/GenBank/DDBJ whole genome shotgun (WGS) entry which is preliminary data.</text>
</comment>
<dbReference type="InterPro" id="IPR052735">
    <property type="entry name" value="NAD_biosynth-regulator"/>
</dbReference>
<reference evidence="2 3" key="1">
    <citation type="submission" date="2017-11" db="EMBL/GenBank/DDBJ databases">
        <title>Draft genome sequence of Mitsuaria sp. HWN-4.</title>
        <authorList>
            <person name="Gundlapally S.R."/>
        </authorList>
    </citation>
    <scope>NUCLEOTIDE SEQUENCE [LARGE SCALE GENOMIC DNA]</scope>
    <source>
        <strain evidence="2 3">HWN-4</strain>
    </source>
</reference>
<dbReference type="Gene3D" id="3.40.50.300">
    <property type="entry name" value="P-loop containing nucleotide triphosphate hydrolases"/>
    <property type="match status" value="1"/>
</dbReference>
<feature type="domain" description="NadR/Ttd14 AAA" evidence="1">
    <location>
        <begin position="5"/>
        <end position="163"/>
    </location>
</feature>
<evidence type="ECO:0000313" key="3">
    <source>
        <dbReference type="Proteomes" id="UP000231501"/>
    </source>
</evidence>
<sequence>MTLHIALVGAESTGKSQLGMALLDGLRSQTRLRCALVGEYLREWCDREGRTPRPDEQRAIAEEQWRRAGAAAVDHDLVLHDTTPLMTAVYSEQLFDDRSLYPFALQVQARMDATLLMALDLPWVADGLRDGPHAQQPTDRLLRRALRDAGLGYSLVSGSGPERLQQALNALGPVLRPHLGRADGLFGRLLQRGESLGGDWSCELCDDPACEHASRTAARQASDPGRDPASD</sequence>
<dbReference type="InterPro" id="IPR027417">
    <property type="entry name" value="P-loop_NTPase"/>
</dbReference>
<dbReference type="Pfam" id="PF13521">
    <property type="entry name" value="AAA_28"/>
    <property type="match status" value="1"/>
</dbReference>